<keyword evidence="3" id="KW-1185">Reference proteome</keyword>
<dbReference type="Proteomes" id="UP001217754">
    <property type="component" value="Chromosome 1"/>
</dbReference>
<evidence type="ECO:0000313" key="3">
    <source>
        <dbReference type="Proteomes" id="UP001217754"/>
    </source>
</evidence>
<protein>
    <submittedName>
        <fullName evidence="2">Uncharacterized protein</fullName>
    </submittedName>
</protein>
<organism evidence="2 3">
    <name type="scientific">Malassezia japonica</name>
    <dbReference type="NCBI Taxonomy" id="223818"/>
    <lineage>
        <taxon>Eukaryota</taxon>
        <taxon>Fungi</taxon>
        <taxon>Dikarya</taxon>
        <taxon>Basidiomycota</taxon>
        <taxon>Ustilaginomycotina</taxon>
        <taxon>Malasseziomycetes</taxon>
        <taxon>Malasseziales</taxon>
        <taxon>Malasseziaceae</taxon>
        <taxon>Malassezia</taxon>
    </lineage>
</organism>
<sequence length="198" mass="22282">MTICPGDSYRLSSFRSEIGPSMTTRYSLGLMDVDVHRDAAHRPFYDSRGQAKLYNIPYNLSTNDTVLGRLDTAVPMYPVPEPSLIPNTSTVELIRLFPLCIGTVALIYFALARLFGRAQHRNTSLPLSARDAPSDLDVCEQRYLAYKRSTERALAYLKPHATRALRGAQRAVRRAVRQVPARVSLFLSLAERVRDALR</sequence>
<dbReference type="EMBL" id="CP119958">
    <property type="protein sequence ID" value="WFD37342.1"/>
    <property type="molecule type" value="Genomic_DNA"/>
</dbReference>
<reference evidence="2" key="1">
    <citation type="submission" date="2023-03" db="EMBL/GenBank/DDBJ databases">
        <title>Mating type loci evolution in Malassezia.</title>
        <authorList>
            <person name="Coelho M.A."/>
        </authorList>
    </citation>
    <scope>NUCLEOTIDE SEQUENCE</scope>
    <source>
        <strain evidence="2">CBS 9431</strain>
    </source>
</reference>
<accession>A0AAF0F2Q8</accession>
<keyword evidence="1" id="KW-0812">Transmembrane</keyword>
<gene>
    <name evidence="2" type="ORF">MJAP1_000286</name>
</gene>
<evidence type="ECO:0000313" key="2">
    <source>
        <dbReference type="EMBL" id="WFD37342.1"/>
    </source>
</evidence>
<dbReference type="GeneID" id="85223935"/>
<feature type="transmembrane region" description="Helical" evidence="1">
    <location>
        <begin position="93"/>
        <end position="111"/>
    </location>
</feature>
<name>A0AAF0F2Q8_9BASI</name>
<evidence type="ECO:0000256" key="1">
    <source>
        <dbReference type="SAM" id="Phobius"/>
    </source>
</evidence>
<proteinExistence type="predicted"/>
<dbReference type="RefSeq" id="XP_060120239.1">
    <property type="nucleotide sequence ID" value="XM_060264256.1"/>
</dbReference>
<keyword evidence="1" id="KW-0472">Membrane</keyword>
<keyword evidence="1" id="KW-1133">Transmembrane helix</keyword>
<dbReference type="AlphaFoldDB" id="A0AAF0F2Q8"/>